<dbReference type="GO" id="GO:0019120">
    <property type="term" value="F:hydrolase activity, acting on acid halide bonds, in C-halide compounds"/>
    <property type="evidence" value="ECO:0007669"/>
    <property type="project" value="InterPro"/>
</dbReference>
<evidence type="ECO:0000256" key="1">
    <source>
        <dbReference type="ARBA" id="ARBA00008106"/>
    </source>
</evidence>
<dbReference type="InterPro" id="IPR023198">
    <property type="entry name" value="PGP-like_dom2"/>
</dbReference>
<dbReference type="InterPro" id="IPR036412">
    <property type="entry name" value="HAD-like_sf"/>
</dbReference>
<reference evidence="3 4" key="1">
    <citation type="submission" date="2019-09" db="EMBL/GenBank/DDBJ databases">
        <title>The hologenome of the rock-dwelling lichen Lasallia pustulata.</title>
        <authorList>
            <person name="Greshake Tzovaras B."/>
            <person name="Segers F."/>
            <person name="Bicker A."/>
            <person name="Dal Grande F."/>
            <person name="Otte J."/>
            <person name="Hankeln T."/>
            <person name="Schmitt I."/>
            <person name="Ebersberger I."/>
        </authorList>
    </citation>
    <scope>NUCLEOTIDE SEQUENCE [LARGE SCALE GENOMIC DNA]</scope>
    <source>
        <strain evidence="3">A1-1</strain>
    </source>
</reference>
<organism evidence="3 4">
    <name type="scientific">Lasallia pustulata</name>
    <dbReference type="NCBI Taxonomy" id="136370"/>
    <lineage>
        <taxon>Eukaryota</taxon>
        <taxon>Fungi</taxon>
        <taxon>Dikarya</taxon>
        <taxon>Ascomycota</taxon>
        <taxon>Pezizomycotina</taxon>
        <taxon>Lecanoromycetes</taxon>
        <taxon>OSLEUM clade</taxon>
        <taxon>Umbilicariomycetidae</taxon>
        <taxon>Umbilicariales</taxon>
        <taxon>Umbilicariaceae</taxon>
        <taxon>Lasallia</taxon>
    </lineage>
</organism>
<dbReference type="Gene3D" id="3.40.50.1000">
    <property type="entry name" value="HAD superfamily/HAD-like"/>
    <property type="match status" value="1"/>
</dbReference>
<dbReference type="EMBL" id="VXIT01000024">
    <property type="protein sequence ID" value="KAA6406651.1"/>
    <property type="molecule type" value="Genomic_DNA"/>
</dbReference>
<dbReference type="Pfam" id="PF00702">
    <property type="entry name" value="Hydrolase"/>
    <property type="match status" value="1"/>
</dbReference>
<dbReference type="AlphaFoldDB" id="A0A5M8PBM6"/>
<dbReference type="OrthoDB" id="40579at2759"/>
<dbReference type="InterPro" id="IPR023214">
    <property type="entry name" value="HAD_sf"/>
</dbReference>
<comment type="caution">
    <text evidence="3">The sequence shown here is derived from an EMBL/GenBank/DDBJ whole genome shotgun (WGS) entry which is preliminary data.</text>
</comment>
<proteinExistence type="inferred from homology"/>
<gene>
    <name evidence="3" type="ORF">FRX48_09583</name>
</gene>
<evidence type="ECO:0000313" key="3">
    <source>
        <dbReference type="EMBL" id="KAA6406651.1"/>
    </source>
</evidence>
<name>A0A5M8PBM6_9LECA</name>
<accession>A0A5M8PBM6</accession>
<protein>
    <recommendedName>
        <fullName evidence="5">Haloacid dehalogenase</fullName>
    </recommendedName>
</protein>
<dbReference type="InterPro" id="IPR051540">
    <property type="entry name" value="S-2-haloacid_dehalogenase"/>
</dbReference>
<sequence length="270" mass="30127">MSFTHPPKALLFDVFGTVVDWRTTITTTLITRSHLALSSATSSLPSTVRVRASDLTPSDWGAFAQQWRNSYLVFTRTHDPSQPPETVDEHHHRSLISLLQEWQLQGLWRDDEVLEISRAWHFLAAWPDSPRGIAELNKLGFVTCTLSNGNHELLSDLAAHGSLPWTRMFCATDFGAYKPDPRVYVGAVGKLRLPAGECAMVAAHLGDLEAARKGGLQTVYVERTGEEAWSEEQVREAKREGWVNMWVKLDETDSGGGLLEVARRLKVGHA</sequence>
<evidence type="ECO:0000256" key="2">
    <source>
        <dbReference type="ARBA" id="ARBA00022801"/>
    </source>
</evidence>
<evidence type="ECO:0000313" key="4">
    <source>
        <dbReference type="Proteomes" id="UP000324767"/>
    </source>
</evidence>
<dbReference type="Proteomes" id="UP000324767">
    <property type="component" value="Unassembled WGS sequence"/>
</dbReference>
<dbReference type="Gene3D" id="1.10.150.240">
    <property type="entry name" value="Putative phosphatase, domain 2"/>
    <property type="match status" value="1"/>
</dbReference>
<evidence type="ECO:0008006" key="5">
    <source>
        <dbReference type="Google" id="ProtNLM"/>
    </source>
</evidence>
<dbReference type="PANTHER" id="PTHR43316">
    <property type="entry name" value="HYDROLASE, HALOACID DELAHOGENASE-RELATED"/>
    <property type="match status" value="1"/>
</dbReference>
<keyword evidence="2" id="KW-0378">Hydrolase</keyword>
<comment type="similarity">
    <text evidence="1">Belongs to the HAD-like hydrolase superfamily. S-2-haloalkanoic acid dehalogenase family.</text>
</comment>
<dbReference type="InterPro" id="IPR006439">
    <property type="entry name" value="HAD-SF_hydro_IA"/>
</dbReference>
<dbReference type="NCBIfam" id="TIGR01428">
    <property type="entry name" value="HAD_type_II"/>
    <property type="match status" value="1"/>
</dbReference>
<dbReference type="PRINTS" id="PR00413">
    <property type="entry name" value="HADHALOGNASE"/>
</dbReference>
<dbReference type="InterPro" id="IPR006328">
    <property type="entry name" value="2-HAD"/>
</dbReference>
<dbReference type="GO" id="GO:0016791">
    <property type="term" value="F:phosphatase activity"/>
    <property type="evidence" value="ECO:0007669"/>
    <property type="project" value="UniProtKB-ARBA"/>
</dbReference>
<dbReference type="SUPFAM" id="SSF56784">
    <property type="entry name" value="HAD-like"/>
    <property type="match status" value="1"/>
</dbReference>
<dbReference type="NCBIfam" id="TIGR01493">
    <property type="entry name" value="HAD-SF-IA-v2"/>
    <property type="match status" value="1"/>
</dbReference>
<dbReference type="PANTHER" id="PTHR43316:SF3">
    <property type="entry name" value="HALOACID DEHALOGENASE, TYPE II (AFU_ORTHOLOGUE AFUA_2G07750)-RELATED"/>
    <property type="match status" value="1"/>
</dbReference>